<gene>
    <name evidence="4" type="ORF">ACFQ21_14405</name>
</gene>
<dbReference type="Proteomes" id="UP001597112">
    <property type="component" value="Unassembled WGS sequence"/>
</dbReference>
<feature type="transmembrane region" description="Helical" evidence="2">
    <location>
        <begin position="49"/>
        <end position="67"/>
    </location>
</feature>
<dbReference type="CDD" id="cd07341">
    <property type="entry name" value="M56_BlaR1_MecR1_like"/>
    <property type="match status" value="1"/>
</dbReference>
<evidence type="ECO:0000313" key="5">
    <source>
        <dbReference type="Proteomes" id="UP001597112"/>
    </source>
</evidence>
<dbReference type="InterPro" id="IPR008756">
    <property type="entry name" value="Peptidase_M56"/>
</dbReference>
<evidence type="ECO:0000256" key="2">
    <source>
        <dbReference type="SAM" id="Phobius"/>
    </source>
</evidence>
<proteinExistence type="predicted"/>
<organism evidence="4 5">
    <name type="scientific">Ohtaekwangia kribbensis</name>
    <dbReference type="NCBI Taxonomy" id="688913"/>
    <lineage>
        <taxon>Bacteria</taxon>
        <taxon>Pseudomonadati</taxon>
        <taxon>Bacteroidota</taxon>
        <taxon>Cytophagia</taxon>
        <taxon>Cytophagales</taxon>
        <taxon>Fulvivirgaceae</taxon>
        <taxon>Ohtaekwangia</taxon>
    </lineage>
</organism>
<sequence>MNAPDFLSSSIAEALGWTLVHSLWQGLIITGIVALLLKIIPSRASNYRYTIALAGLLILVIAIGITFTKLYTTESIPTAIHTLTLTQDYNYHIANQTHGGLLLTIRQFMDANMQWFIVCWFAGAIFFLLRVAGGSIYVSMLRRDSLYMAEEWNARVQTLAAQLKIQRPIALAQSARVHAPVVLGYIKPLIIIPTGMLSGLSADQLEAIFLHELIHIKRHDYLVNLFQMFMEAFLFFNPFVWILSTIIRNEREHCCDDAVVTCTGNAKLYATALVQLEETRLSQAGIALSLADNKNLLLKRIKRLMEKSAKNYSGRDRIIPVALLVVGLMCASWLTMSRSEKATIQNIADDEKQLQSDTIIKNKNKSASYSRKVITTTDENGNTHEEVVESREGDEDILAPLAPMDVTVDVPSIPAFPDFPAFPTMMNIDLLLDSIPPVPAAPAWNDHQWEEAAQEFERTFKEKFSEFYKTHEVDFEKMMEELKSKYDDKHLDELRAKVDEIDLSHKMAAVEKEMAVREEAMAAMEKAMAIQEESMKRWEKEHEQQMQRIELKLKTQEENMKKFEAELSKELVKDGYIKTDEKIREINWSDDGSIRINGKEIKGSDKSKYQKLHNKYMGGEGNFNYINED</sequence>
<feature type="transmembrane region" description="Helical" evidence="2">
    <location>
        <begin position="14"/>
        <end position="37"/>
    </location>
</feature>
<accession>A0ABW3K5K8</accession>
<dbReference type="Gene3D" id="3.30.2010.10">
    <property type="entry name" value="Metalloproteases ('zincins'), catalytic domain"/>
    <property type="match status" value="1"/>
</dbReference>
<keyword evidence="2" id="KW-0812">Transmembrane</keyword>
<keyword evidence="2" id="KW-1133">Transmembrane helix</keyword>
<evidence type="ECO:0000313" key="4">
    <source>
        <dbReference type="EMBL" id="MFD1000513.1"/>
    </source>
</evidence>
<dbReference type="EMBL" id="JBHTKA010000004">
    <property type="protein sequence ID" value="MFD1000513.1"/>
    <property type="molecule type" value="Genomic_DNA"/>
</dbReference>
<evidence type="ECO:0000259" key="3">
    <source>
        <dbReference type="Pfam" id="PF05569"/>
    </source>
</evidence>
<reference evidence="5" key="1">
    <citation type="journal article" date="2019" name="Int. J. Syst. Evol. Microbiol.">
        <title>The Global Catalogue of Microorganisms (GCM) 10K type strain sequencing project: providing services to taxonomists for standard genome sequencing and annotation.</title>
        <authorList>
            <consortium name="The Broad Institute Genomics Platform"/>
            <consortium name="The Broad Institute Genome Sequencing Center for Infectious Disease"/>
            <person name="Wu L."/>
            <person name="Ma J."/>
        </authorList>
    </citation>
    <scope>NUCLEOTIDE SEQUENCE [LARGE SCALE GENOMIC DNA]</scope>
    <source>
        <strain evidence="5">CCUG 58938</strain>
    </source>
</reference>
<keyword evidence="2" id="KW-0472">Membrane</keyword>
<keyword evidence="5" id="KW-1185">Reference proteome</keyword>
<feature type="domain" description="Peptidase M56" evidence="3">
    <location>
        <begin position="30"/>
        <end position="302"/>
    </location>
</feature>
<dbReference type="Pfam" id="PF05569">
    <property type="entry name" value="Peptidase_M56"/>
    <property type="match status" value="1"/>
</dbReference>
<comment type="caution">
    <text evidence="4">The sequence shown here is derived from an EMBL/GenBank/DDBJ whole genome shotgun (WGS) entry which is preliminary data.</text>
</comment>
<protein>
    <submittedName>
        <fullName evidence="4">M56 family metallopeptidase</fullName>
    </submittedName>
</protein>
<evidence type="ECO:0000256" key="1">
    <source>
        <dbReference type="SAM" id="Coils"/>
    </source>
</evidence>
<dbReference type="PANTHER" id="PTHR34978">
    <property type="entry name" value="POSSIBLE SENSOR-TRANSDUCER PROTEIN BLAR"/>
    <property type="match status" value="1"/>
</dbReference>
<feature type="transmembrane region" description="Helical" evidence="2">
    <location>
        <begin position="318"/>
        <end position="336"/>
    </location>
</feature>
<name>A0ABW3K5K8_9BACT</name>
<keyword evidence="1" id="KW-0175">Coiled coil</keyword>
<dbReference type="RefSeq" id="WP_377579949.1">
    <property type="nucleotide sequence ID" value="NZ_JBHTKA010000004.1"/>
</dbReference>
<feature type="coiled-coil region" evidence="1">
    <location>
        <begin position="507"/>
        <end position="573"/>
    </location>
</feature>
<dbReference type="PANTHER" id="PTHR34978:SF3">
    <property type="entry name" value="SLR0241 PROTEIN"/>
    <property type="match status" value="1"/>
</dbReference>
<feature type="transmembrane region" description="Helical" evidence="2">
    <location>
        <begin position="115"/>
        <end position="138"/>
    </location>
</feature>
<dbReference type="InterPro" id="IPR052173">
    <property type="entry name" value="Beta-lactam_resp_regulator"/>
</dbReference>
<feature type="transmembrane region" description="Helical" evidence="2">
    <location>
        <begin position="182"/>
        <end position="201"/>
    </location>
</feature>
<feature type="transmembrane region" description="Helical" evidence="2">
    <location>
        <begin position="221"/>
        <end position="243"/>
    </location>
</feature>